<reference evidence="1" key="1">
    <citation type="submission" date="2015-01" db="EMBL/GenBank/DDBJ databases">
        <authorList>
            <person name="Durling Mikael"/>
        </authorList>
    </citation>
    <scope>NUCLEOTIDE SEQUENCE</scope>
</reference>
<dbReference type="AlphaFoldDB" id="A0A0B7KQH3"/>
<sequence>MGFLIFTSIDYDGVPDCFIPVTGLRC</sequence>
<accession>A0A0B7KQH3</accession>
<protein>
    <submittedName>
        <fullName evidence="1">Uncharacterized protein</fullName>
    </submittedName>
</protein>
<name>A0A0B7KQH3_BIOOC</name>
<dbReference type="EMBL" id="CDPU01000084">
    <property type="protein sequence ID" value="CEO57061.1"/>
    <property type="molecule type" value="Genomic_DNA"/>
</dbReference>
<proteinExistence type="predicted"/>
<organism evidence="1">
    <name type="scientific">Bionectria ochroleuca</name>
    <name type="common">Gliocladium roseum</name>
    <dbReference type="NCBI Taxonomy" id="29856"/>
    <lineage>
        <taxon>Eukaryota</taxon>
        <taxon>Fungi</taxon>
        <taxon>Dikarya</taxon>
        <taxon>Ascomycota</taxon>
        <taxon>Pezizomycotina</taxon>
        <taxon>Sordariomycetes</taxon>
        <taxon>Hypocreomycetidae</taxon>
        <taxon>Hypocreales</taxon>
        <taxon>Bionectriaceae</taxon>
        <taxon>Clonostachys</taxon>
    </lineage>
</organism>
<evidence type="ECO:0000313" key="1">
    <source>
        <dbReference type="EMBL" id="CEO57061.1"/>
    </source>
</evidence>
<gene>
    <name evidence="1" type="ORF">BN869_000013119_1</name>
</gene>